<accession>A0ABT5V9D4</accession>
<name>A0ABT5V9D4_9BACI</name>
<dbReference type="Proteomes" id="UP001148125">
    <property type="component" value="Unassembled WGS sequence"/>
</dbReference>
<dbReference type="InterPro" id="IPR058365">
    <property type="entry name" value="DUF8052"/>
</dbReference>
<gene>
    <name evidence="2" type="ORF">N7Z68_01565</name>
</gene>
<keyword evidence="3" id="KW-1185">Reference proteome</keyword>
<comment type="caution">
    <text evidence="2">The sequence shown here is derived from an EMBL/GenBank/DDBJ whole genome shotgun (WGS) entry which is preliminary data.</text>
</comment>
<evidence type="ECO:0000313" key="2">
    <source>
        <dbReference type="EMBL" id="MDE5412072.1"/>
    </source>
</evidence>
<feature type="domain" description="DUF8052" evidence="1">
    <location>
        <begin position="7"/>
        <end position="166"/>
    </location>
</feature>
<organism evidence="2 3">
    <name type="scientific">Alkalihalobacterium chitinilyticum</name>
    <dbReference type="NCBI Taxonomy" id="2980103"/>
    <lineage>
        <taxon>Bacteria</taxon>
        <taxon>Bacillati</taxon>
        <taxon>Bacillota</taxon>
        <taxon>Bacilli</taxon>
        <taxon>Bacillales</taxon>
        <taxon>Bacillaceae</taxon>
        <taxon>Alkalihalobacterium</taxon>
    </lineage>
</organism>
<evidence type="ECO:0000259" key="1">
    <source>
        <dbReference type="Pfam" id="PF26226"/>
    </source>
</evidence>
<protein>
    <recommendedName>
        <fullName evidence="1">DUF8052 domain-containing protein</fullName>
    </recommendedName>
</protein>
<reference evidence="2" key="1">
    <citation type="submission" date="2024-05" db="EMBL/GenBank/DDBJ databases">
        <title>Alkalihalobacillus sp. strain MEB203 novel alkaliphilic bacterium from Lonar Lake, India.</title>
        <authorList>
            <person name="Joshi A."/>
            <person name="Thite S."/>
            <person name="Mengade P."/>
        </authorList>
    </citation>
    <scope>NUCLEOTIDE SEQUENCE</scope>
    <source>
        <strain evidence="2">MEB 203</strain>
    </source>
</reference>
<dbReference type="EMBL" id="JAOTPO010000001">
    <property type="protein sequence ID" value="MDE5412072.1"/>
    <property type="molecule type" value="Genomic_DNA"/>
</dbReference>
<proteinExistence type="predicted"/>
<sequence length="169" mass="20141">MSVTISKSYLDQLIEKYSRHFNVYRNKKLGCIPLSFYAEYKRRDEKYFMSKSIPIWGVDNQQYVFVWEKETKVTKEDVQTFATELLTNSKSYVPSHSEHMSSILVGVIITNQPLEKEVIKEVKKQRKLKFLKLGMNGWIECYVGLVQVEQREVYVHRKGREYMQHFIVD</sequence>
<evidence type="ECO:0000313" key="3">
    <source>
        <dbReference type="Proteomes" id="UP001148125"/>
    </source>
</evidence>
<dbReference type="RefSeq" id="WP_275116694.1">
    <property type="nucleotide sequence ID" value="NZ_JAOTPO010000001.1"/>
</dbReference>
<dbReference type="Pfam" id="PF26226">
    <property type="entry name" value="DUF8052"/>
    <property type="match status" value="1"/>
</dbReference>